<dbReference type="AlphaFoldDB" id="A0A086M3H1"/>
<evidence type="ECO:0000256" key="2">
    <source>
        <dbReference type="SAM" id="Phobius"/>
    </source>
</evidence>
<organism evidence="3 4">
    <name type="scientific">Toxoplasma gondii RUB</name>
    <dbReference type="NCBI Taxonomy" id="935652"/>
    <lineage>
        <taxon>Eukaryota</taxon>
        <taxon>Sar</taxon>
        <taxon>Alveolata</taxon>
        <taxon>Apicomplexa</taxon>
        <taxon>Conoidasida</taxon>
        <taxon>Coccidia</taxon>
        <taxon>Eucoccidiorida</taxon>
        <taxon>Eimeriorina</taxon>
        <taxon>Sarcocystidae</taxon>
        <taxon>Toxoplasma</taxon>
    </lineage>
</organism>
<accession>A0A086M3H1</accession>
<protein>
    <submittedName>
        <fullName evidence="3">Toxoplasma gondii family B protein</fullName>
    </submittedName>
</protein>
<feature type="region of interest" description="Disordered" evidence="1">
    <location>
        <begin position="27"/>
        <end position="57"/>
    </location>
</feature>
<name>A0A086M3H1_TOXGO</name>
<dbReference type="OrthoDB" id="10518608at2759"/>
<keyword evidence="2" id="KW-0472">Membrane</keyword>
<dbReference type="EMBL" id="AFYV02000953">
    <property type="protein sequence ID" value="KFG63439.1"/>
    <property type="molecule type" value="Genomic_DNA"/>
</dbReference>
<dbReference type="Proteomes" id="UP000028834">
    <property type="component" value="Unassembled WGS sequence"/>
</dbReference>
<feature type="transmembrane region" description="Helical" evidence="2">
    <location>
        <begin position="69"/>
        <end position="89"/>
    </location>
</feature>
<sequence>MATHVLDQTPTIHSRTNVAVATFRASTATTPTEEGQKRRQAGVLLKKSKRNSPPKKTTVALRRTYKKNAVTLIFTLTAALVLLLVSVKLQQCRRRLLRKTSGEIAGSTSRRLAEGGHEDNCVSLAPASTKCPKGACRFHIEQNSVPTRRRLLTPPTLGIYSLSTSQTIFFQ</sequence>
<evidence type="ECO:0000313" key="4">
    <source>
        <dbReference type="Proteomes" id="UP000028834"/>
    </source>
</evidence>
<gene>
    <name evidence="3" type="ORF">TGRUB_283450</name>
</gene>
<keyword evidence="2" id="KW-1133">Transmembrane helix</keyword>
<comment type="caution">
    <text evidence="3">The sequence shown here is derived from an EMBL/GenBank/DDBJ whole genome shotgun (WGS) entry which is preliminary data.</text>
</comment>
<dbReference type="VEuPathDB" id="ToxoDB:TGRUB_283450"/>
<proteinExistence type="predicted"/>
<evidence type="ECO:0000313" key="3">
    <source>
        <dbReference type="EMBL" id="KFG63439.1"/>
    </source>
</evidence>
<keyword evidence="2" id="KW-0812">Transmembrane</keyword>
<evidence type="ECO:0000256" key="1">
    <source>
        <dbReference type="SAM" id="MobiDB-lite"/>
    </source>
</evidence>
<reference evidence="3 4" key="1">
    <citation type="submission" date="2014-05" db="EMBL/GenBank/DDBJ databases">
        <authorList>
            <person name="Sibley D."/>
            <person name="Venepally P."/>
            <person name="Karamycheva S."/>
            <person name="Hadjithomas M."/>
            <person name="Khan A."/>
            <person name="Brunk B."/>
            <person name="Roos D."/>
            <person name="Caler E."/>
            <person name="Lorenzi H."/>
        </authorList>
    </citation>
    <scope>NUCLEOTIDE SEQUENCE [LARGE SCALE GENOMIC DNA]</scope>
    <source>
        <strain evidence="3 4">RUB</strain>
    </source>
</reference>